<dbReference type="OrthoDB" id="188035at2759"/>
<organism evidence="3 4">
    <name type="scientific">Seminavis robusta</name>
    <dbReference type="NCBI Taxonomy" id="568900"/>
    <lineage>
        <taxon>Eukaryota</taxon>
        <taxon>Sar</taxon>
        <taxon>Stramenopiles</taxon>
        <taxon>Ochrophyta</taxon>
        <taxon>Bacillariophyta</taxon>
        <taxon>Bacillariophyceae</taxon>
        <taxon>Bacillariophycidae</taxon>
        <taxon>Naviculales</taxon>
        <taxon>Naviculaceae</taxon>
        <taxon>Seminavis</taxon>
    </lineage>
</organism>
<dbReference type="InterPro" id="IPR016833">
    <property type="entry name" value="Put_Na-Bile_cotransptr"/>
</dbReference>
<feature type="region of interest" description="Disordered" evidence="1">
    <location>
        <begin position="1"/>
        <end position="89"/>
    </location>
</feature>
<dbReference type="EMBL" id="CAICTM010000449">
    <property type="protein sequence ID" value="CAB9510746.1"/>
    <property type="molecule type" value="Genomic_DNA"/>
</dbReference>
<feature type="transmembrane region" description="Helical" evidence="2">
    <location>
        <begin position="302"/>
        <end position="320"/>
    </location>
</feature>
<feature type="transmembrane region" description="Helical" evidence="2">
    <location>
        <begin position="332"/>
        <end position="353"/>
    </location>
</feature>
<keyword evidence="4" id="KW-1185">Reference proteome</keyword>
<evidence type="ECO:0000256" key="2">
    <source>
        <dbReference type="SAM" id="Phobius"/>
    </source>
</evidence>
<evidence type="ECO:0000256" key="1">
    <source>
        <dbReference type="SAM" id="MobiDB-lite"/>
    </source>
</evidence>
<gene>
    <name evidence="3" type="ORF">SEMRO_450_G145610.1</name>
</gene>
<feature type="transmembrane region" description="Helical" evidence="2">
    <location>
        <begin position="163"/>
        <end position="185"/>
    </location>
</feature>
<dbReference type="Proteomes" id="UP001153069">
    <property type="component" value="Unassembled WGS sequence"/>
</dbReference>
<feature type="transmembrane region" description="Helical" evidence="2">
    <location>
        <begin position="230"/>
        <end position="251"/>
    </location>
</feature>
<sequence length="500" mass="55878">MCLPDKEEDNSNRDTTNNNSQANITTNHTETTEPLPMSTEDPSKSPVLSQESHNNSNMSTQTPPVPPEISAPTIIRDDDNNNNTQDLEEPKPTCWERFVKFYWANEFVILIVIVILLARAYPPLGAVYLAPHITATWIAVVFIFIMAGLGLKTEELTNAFKQIRFNLFVQTFNFGLISVTVFGVSRLLIELGILDRALADGMVVCACLPLTINMVCVLTKSAGGDEAAAIFNAAFGNMCGVFLSPVLILGYLGVTGDVDLFQVFYKLCLRVVLPVAIGQLLQKFSKTVVQFVKLHKPKFKQAQQYALVFIVYTVFCRTFNSDEGKSEVGDIFLMILFQFLLLVFFMIVAWILLGWFFPKSPELRVMGLFGCTHKTVAMGVPLINAIYESSPYVGQYTLPLLIWHPMQLLLGSFLVPKLVAFVEREHERLGVNPDGEDEDKNNRNNSTDNNNQTDEEAPAPPEEPERDQGSSDESREKEDEVHPNAESMLTGSYHTEDMNA</sequence>
<feature type="region of interest" description="Disordered" evidence="1">
    <location>
        <begin position="430"/>
        <end position="500"/>
    </location>
</feature>
<feature type="compositionally biased region" description="Acidic residues" evidence="1">
    <location>
        <begin position="453"/>
        <end position="465"/>
    </location>
</feature>
<proteinExistence type="predicted"/>
<feature type="transmembrane region" description="Helical" evidence="2">
    <location>
        <begin position="402"/>
        <end position="422"/>
    </location>
</feature>
<comment type="caution">
    <text evidence="3">The sequence shown here is derived from an EMBL/GenBank/DDBJ whole genome shotgun (WGS) entry which is preliminary data.</text>
</comment>
<accession>A0A9N8HE06</accession>
<evidence type="ECO:0000313" key="4">
    <source>
        <dbReference type="Proteomes" id="UP001153069"/>
    </source>
</evidence>
<dbReference type="Gene3D" id="1.20.1530.20">
    <property type="match status" value="1"/>
</dbReference>
<dbReference type="PANTHER" id="PTHR18640">
    <property type="entry name" value="SOLUTE CARRIER FAMILY 10 MEMBER 7"/>
    <property type="match status" value="1"/>
</dbReference>
<feature type="transmembrane region" description="Helical" evidence="2">
    <location>
        <begin position="127"/>
        <end position="151"/>
    </location>
</feature>
<feature type="compositionally biased region" description="Polar residues" evidence="1">
    <location>
        <begin position="46"/>
        <end position="62"/>
    </location>
</feature>
<feature type="compositionally biased region" description="Basic and acidic residues" evidence="1">
    <location>
        <begin position="466"/>
        <end position="483"/>
    </location>
</feature>
<feature type="transmembrane region" description="Helical" evidence="2">
    <location>
        <begin position="197"/>
        <end position="218"/>
    </location>
</feature>
<dbReference type="PANTHER" id="PTHR18640:SF5">
    <property type="entry name" value="SODIUM_BILE ACID COTRANSPORTER 7"/>
    <property type="match status" value="1"/>
</dbReference>
<keyword evidence="2" id="KW-0472">Membrane</keyword>
<reference evidence="3" key="1">
    <citation type="submission" date="2020-06" db="EMBL/GenBank/DDBJ databases">
        <authorList>
            <consortium name="Plant Systems Biology data submission"/>
        </authorList>
    </citation>
    <scope>NUCLEOTIDE SEQUENCE</scope>
    <source>
        <strain evidence="3">D6</strain>
    </source>
</reference>
<dbReference type="InterPro" id="IPR038770">
    <property type="entry name" value="Na+/solute_symporter_sf"/>
</dbReference>
<evidence type="ECO:0000313" key="3">
    <source>
        <dbReference type="EMBL" id="CAB9510746.1"/>
    </source>
</evidence>
<protein>
    <submittedName>
        <fullName evidence="3">Bile acid cotransporter 7</fullName>
    </submittedName>
</protein>
<keyword evidence="2" id="KW-0812">Transmembrane</keyword>
<feature type="transmembrane region" description="Helical" evidence="2">
    <location>
        <begin position="101"/>
        <end position="121"/>
    </location>
</feature>
<keyword evidence="2" id="KW-1133">Transmembrane helix</keyword>
<dbReference type="AlphaFoldDB" id="A0A9N8HE06"/>
<name>A0A9N8HE06_9STRA</name>
<dbReference type="Pfam" id="PF13593">
    <property type="entry name" value="SBF_like"/>
    <property type="match status" value="1"/>
</dbReference>
<dbReference type="GO" id="GO:0005886">
    <property type="term" value="C:plasma membrane"/>
    <property type="evidence" value="ECO:0007669"/>
    <property type="project" value="TreeGrafter"/>
</dbReference>